<dbReference type="GO" id="GO:0001530">
    <property type="term" value="F:lipopolysaccharide binding"/>
    <property type="evidence" value="ECO:0007669"/>
    <property type="project" value="InterPro"/>
</dbReference>
<dbReference type="EMBL" id="CYSB01000026">
    <property type="protein sequence ID" value="CUH66465.1"/>
    <property type="molecule type" value="Genomic_DNA"/>
</dbReference>
<dbReference type="NCBIfam" id="TIGR03002">
    <property type="entry name" value="outer_YhbN_LptA"/>
    <property type="match status" value="1"/>
</dbReference>
<feature type="domain" description="Organic solvent tolerance-like N-terminal" evidence="5">
    <location>
        <begin position="39"/>
        <end position="143"/>
    </location>
</feature>
<sequence length="159" mass="16254">MTRVISLAFAALIAVAAPVLAQDLAFGTSRPDPDEPVAVEADALAVNQEDGTATFTGNVVITQGDMVLSAETVLVVYKEDSQKIASLDATGGVTMVSGEDAAEAQNAQYDIDAGTVLLTGQVLLSQGDNVMSGDRITIDLNAGTAQAGGRVRTTLQTGN</sequence>
<protein>
    <submittedName>
        <fullName evidence="7">Lipopolysaccharide export system protein LptA</fullName>
    </submittedName>
</protein>
<feature type="chain" id="PRO_5009792578" evidence="4">
    <location>
        <begin position="22"/>
        <end position="159"/>
    </location>
</feature>
<dbReference type="GO" id="GO:0030288">
    <property type="term" value="C:outer membrane-bounded periplasmic space"/>
    <property type="evidence" value="ECO:0007669"/>
    <property type="project" value="TreeGrafter"/>
</dbReference>
<dbReference type="InterPro" id="IPR014340">
    <property type="entry name" value="LptA"/>
</dbReference>
<evidence type="ECO:0000313" key="9">
    <source>
        <dbReference type="Proteomes" id="UP000051887"/>
    </source>
</evidence>
<evidence type="ECO:0000313" key="7">
    <source>
        <dbReference type="EMBL" id="CUH71218.1"/>
    </source>
</evidence>
<dbReference type="GO" id="GO:0017089">
    <property type="term" value="F:glycolipid transfer activity"/>
    <property type="evidence" value="ECO:0007669"/>
    <property type="project" value="TreeGrafter"/>
</dbReference>
<keyword evidence="8" id="KW-1185">Reference proteome</keyword>
<evidence type="ECO:0000256" key="3">
    <source>
        <dbReference type="ARBA" id="ARBA00022764"/>
    </source>
</evidence>
<organism evidence="7 9">
    <name type="scientific">Thalassovita autumnalis</name>
    <dbReference type="NCBI Taxonomy" id="2072972"/>
    <lineage>
        <taxon>Bacteria</taxon>
        <taxon>Pseudomonadati</taxon>
        <taxon>Pseudomonadota</taxon>
        <taxon>Alphaproteobacteria</taxon>
        <taxon>Rhodobacterales</taxon>
        <taxon>Roseobacteraceae</taxon>
        <taxon>Thalassovita</taxon>
    </lineage>
</organism>
<keyword evidence="3" id="KW-0574">Periplasm</keyword>
<reference evidence="6 8" key="2">
    <citation type="submission" date="2015-09" db="EMBL/GenBank/DDBJ databases">
        <authorList>
            <person name="Rodrigo-Torres L."/>
            <person name="Arahal D.R."/>
        </authorList>
    </citation>
    <scope>NUCLEOTIDE SEQUENCE [LARGE SCALE GENOMIC DNA]</scope>
    <source>
        <strain evidence="6 8">CECT 5118</strain>
    </source>
</reference>
<dbReference type="Gene3D" id="2.60.450.10">
    <property type="entry name" value="Lipopolysaccharide (LPS) transport protein A like domain"/>
    <property type="match status" value="1"/>
</dbReference>
<dbReference type="Proteomes" id="UP000051086">
    <property type="component" value="Unassembled WGS sequence"/>
</dbReference>
<dbReference type="Pfam" id="PF03968">
    <property type="entry name" value="LptD_N"/>
    <property type="match status" value="1"/>
</dbReference>
<dbReference type="AlphaFoldDB" id="A0A0P1FY44"/>
<evidence type="ECO:0000256" key="2">
    <source>
        <dbReference type="ARBA" id="ARBA00022729"/>
    </source>
</evidence>
<name>A0A0P1FY44_9RHOB</name>
<keyword evidence="2 4" id="KW-0732">Signal</keyword>
<dbReference type="InterPro" id="IPR052037">
    <property type="entry name" value="LPS_export_LptA"/>
</dbReference>
<dbReference type="InterPro" id="IPR005653">
    <property type="entry name" value="OstA-like_N"/>
</dbReference>
<keyword evidence="1" id="KW-0813">Transport</keyword>
<dbReference type="Proteomes" id="UP000051887">
    <property type="component" value="Unassembled WGS sequence"/>
</dbReference>
<reference evidence="7 9" key="1">
    <citation type="submission" date="2015-09" db="EMBL/GenBank/DDBJ databases">
        <authorList>
            <consortium name="Swine Surveillance"/>
        </authorList>
    </citation>
    <scope>NUCLEOTIDE SEQUENCE [LARGE SCALE GENOMIC DNA]</scope>
    <source>
        <strain evidence="7 9">5120</strain>
    </source>
</reference>
<evidence type="ECO:0000313" key="8">
    <source>
        <dbReference type="Proteomes" id="UP000051086"/>
    </source>
</evidence>
<dbReference type="OrthoDB" id="9811926at2"/>
<dbReference type="PANTHER" id="PTHR36504:SF1">
    <property type="entry name" value="LIPOPOLYSACCHARIDE EXPORT SYSTEM PROTEIN LPTA"/>
    <property type="match status" value="1"/>
</dbReference>
<evidence type="ECO:0000313" key="6">
    <source>
        <dbReference type="EMBL" id="CUH66465.1"/>
    </source>
</evidence>
<dbReference type="GO" id="GO:0009279">
    <property type="term" value="C:cell outer membrane"/>
    <property type="evidence" value="ECO:0007669"/>
    <property type="project" value="TreeGrafter"/>
</dbReference>
<evidence type="ECO:0000256" key="4">
    <source>
        <dbReference type="SAM" id="SignalP"/>
    </source>
</evidence>
<dbReference type="RefSeq" id="WP_106404199.1">
    <property type="nucleotide sequence ID" value="NZ_CYSB01000026.1"/>
</dbReference>
<proteinExistence type="predicted"/>
<evidence type="ECO:0000256" key="1">
    <source>
        <dbReference type="ARBA" id="ARBA00022448"/>
    </source>
</evidence>
<dbReference type="GO" id="GO:0015920">
    <property type="term" value="P:lipopolysaccharide transport"/>
    <property type="evidence" value="ECO:0007669"/>
    <property type="project" value="InterPro"/>
</dbReference>
<evidence type="ECO:0000259" key="5">
    <source>
        <dbReference type="Pfam" id="PF03968"/>
    </source>
</evidence>
<dbReference type="PANTHER" id="PTHR36504">
    <property type="entry name" value="LIPOPOLYSACCHARIDE EXPORT SYSTEM PROTEIN LPTA"/>
    <property type="match status" value="1"/>
</dbReference>
<dbReference type="EMBL" id="CYSC01000017">
    <property type="protein sequence ID" value="CUH71218.1"/>
    <property type="molecule type" value="Genomic_DNA"/>
</dbReference>
<feature type="signal peptide" evidence="4">
    <location>
        <begin position="1"/>
        <end position="21"/>
    </location>
</feature>
<gene>
    <name evidence="7" type="primary">lptA</name>
    <name evidence="6" type="ORF">TL5118_01771</name>
    <name evidence="7" type="ORF">TL5120_01004</name>
</gene>
<accession>A0A0P1FY44</accession>